<dbReference type="GO" id="GO:0003700">
    <property type="term" value="F:DNA-binding transcription factor activity"/>
    <property type="evidence" value="ECO:0007669"/>
    <property type="project" value="InterPro"/>
</dbReference>
<dbReference type="PROSITE" id="PS50949">
    <property type="entry name" value="HTH_GNTR"/>
    <property type="match status" value="1"/>
</dbReference>
<dbReference type="Proteomes" id="UP000002318">
    <property type="component" value="Chromosome"/>
</dbReference>
<dbReference type="EMBL" id="CP002116">
    <property type="protein sequence ID" value="ADK79571.1"/>
    <property type="molecule type" value="Genomic_DNA"/>
</dbReference>
<dbReference type="Pfam" id="PF00392">
    <property type="entry name" value="GntR"/>
    <property type="match status" value="1"/>
</dbReference>
<dbReference type="eggNOG" id="COG2186">
    <property type="taxonomic scope" value="Bacteria"/>
</dbReference>
<dbReference type="InterPro" id="IPR011711">
    <property type="entry name" value="GntR_C"/>
</dbReference>
<dbReference type="InterPro" id="IPR036388">
    <property type="entry name" value="WH-like_DNA-bd_sf"/>
</dbReference>
<evidence type="ECO:0000256" key="3">
    <source>
        <dbReference type="ARBA" id="ARBA00023163"/>
    </source>
</evidence>
<dbReference type="KEGG" id="ssm:Spirs_0422"/>
<keyword evidence="2" id="KW-0238">DNA-binding</keyword>
<evidence type="ECO:0000256" key="1">
    <source>
        <dbReference type="ARBA" id="ARBA00023015"/>
    </source>
</evidence>
<dbReference type="HOGENOM" id="CLU_017584_9_3_12"/>
<evidence type="ECO:0000259" key="4">
    <source>
        <dbReference type="PROSITE" id="PS50949"/>
    </source>
</evidence>
<dbReference type="PRINTS" id="PR00035">
    <property type="entry name" value="HTHGNTR"/>
</dbReference>
<dbReference type="CDD" id="cd07377">
    <property type="entry name" value="WHTH_GntR"/>
    <property type="match status" value="1"/>
</dbReference>
<dbReference type="SMART" id="SM00895">
    <property type="entry name" value="FCD"/>
    <property type="match status" value="1"/>
</dbReference>
<evidence type="ECO:0000256" key="2">
    <source>
        <dbReference type="ARBA" id="ARBA00023125"/>
    </source>
</evidence>
<reference evidence="5 6" key="1">
    <citation type="journal article" date="2010" name="Stand. Genomic Sci.">
        <title>Complete genome sequence of Spirochaeta smaragdinae type strain (SEBR 4228).</title>
        <authorList>
            <person name="Mavromatis K."/>
            <person name="Yasawong M."/>
            <person name="Chertkov O."/>
            <person name="Lapidus A."/>
            <person name="Lucas S."/>
            <person name="Nolan M."/>
            <person name="Del Rio T.G."/>
            <person name="Tice H."/>
            <person name="Cheng J.F."/>
            <person name="Pitluck S."/>
            <person name="Liolios K."/>
            <person name="Ivanova N."/>
            <person name="Tapia R."/>
            <person name="Han C."/>
            <person name="Bruce D."/>
            <person name="Goodwin L."/>
            <person name="Pati A."/>
            <person name="Chen A."/>
            <person name="Palaniappan K."/>
            <person name="Land M."/>
            <person name="Hauser L."/>
            <person name="Chang Y.J."/>
            <person name="Jeffries C.D."/>
            <person name="Detter J.C."/>
            <person name="Rohde M."/>
            <person name="Brambilla E."/>
            <person name="Spring S."/>
            <person name="Goker M."/>
            <person name="Sikorski J."/>
            <person name="Woyke T."/>
            <person name="Bristow J."/>
            <person name="Eisen J.A."/>
            <person name="Markowitz V."/>
            <person name="Hugenholtz P."/>
            <person name="Klenk H.P."/>
            <person name="Kyrpides N.C."/>
        </authorList>
    </citation>
    <scope>NUCLEOTIDE SEQUENCE [LARGE SCALE GENOMIC DNA]</scope>
    <source>
        <strain evidence="6">DSM 11293 / JCM 15392 / SEBR 4228</strain>
    </source>
</reference>
<sequence>MQPMPLEKEKLSDLVAERLVQYIEENNLQPGDMLPTEKELAKCFRIGRTSVREGISKLKSIGLLHTVQGYGCIINETSISSFLESISTSVLSRFVKLDMQDYRQIMETRALLETYALRTYISSDRITDPQKLYIIVRRMDKALGISDYSLFQELDFDFHRQIVHLANNSILSQIYELVKEPFIRRAEAFCPTQDHSRLQEEHRQLLDGIRRKDMAVVQILDNHIKCQA</sequence>
<dbReference type="InterPro" id="IPR000524">
    <property type="entry name" value="Tscrpt_reg_HTH_GntR"/>
</dbReference>
<dbReference type="GO" id="GO:0003677">
    <property type="term" value="F:DNA binding"/>
    <property type="evidence" value="ECO:0007669"/>
    <property type="project" value="UniProtKB-KW"/>
</dbReference>
<dbReference type="SUPFAM" id="SSF46785">
    <property type="entry name" value="Winged helix' DNA-binding domain"/>
    <property type="match status" value="1"/>
</dbReference>
<dbReference type="Pfam" id="PF07729">
    <property type="entry name" value="FCD"/>
    <property type="match status" value="1"/>
</dbReference>
<evidence type="ECO:0000313" key="6">
    <source>
        <dbReference type="Proteomes" id="UP000002318"/>
    </source>
</evidence>
<name>E1RB41_SEDSS</name>
<dbReference type="Gene3D" id="1.20.120.530">
    <property type="entry name" value="GntR ligand-binding domain-like"/>
    <property type="match status" value="1"/>
</dbReference>
<dbReference type="AlphaFoldDB" id="E1RB41"/>
<keyword evidence="3" id="KW-0804">Transcription</keyword>
<feature type="domain" description="HTH gntR-type" evidence="4">
    <location>
        <begin position="9"/>
        <end position="77"/>
    </location>
</feature>
<dbReference type="PANTHER" id="PTHR43537">
    <property type="entry name" value="TRANSCRIPTIONAL REGULATOR, GNTR FAMILY"/>
    <property type="match status" value="1"/>
</dbReference>
<dbReference type="InterPro" id="IPR008920">
    <property type="entry name" value="TF_FadR/GntR_C"/>
</dbReference>
<protein>
    <submittedName>
        <fullName evidence="5">GntR domain protein</fullName>
    </submittedName>
</protein>
<keyword evidence="1" id="KW-0805">Transcription regulation</keyword>
<gene>
    <name evidence="5" type="ordered locus">Spirs_0422</name>
</gene>
<organism evidence="5 6">
    <name type="scientific">Sediminispirochaeta smaragdinae (strain DSM 11293 / JCM 15392 / SEBR 4228)</name>
    <name type="common">Spirochaeta smaragdinae</name>
    <dbReference type="NCBI Taxonomy" id="573413"/>
    <lineage>
        <taxon>Bacteria</taxon>
        <taxon>Pseudomonadati</taxon>
        <taxon>Spirochaetota</taxon>
        <taxon>Spirochaetia</taxon>
        <taxon>Spirochaetales</taxon>
        <taxon>Spirochaetaceae</taxon>
        <taxon>Sediminispirochaeta</taxon>
    </lineage>
</organism>
<dbReference type="RefSeq" id="WP_013253035.1">
    <property type="nucleotide sequence ID" value="NC_014364.1"/>
</dbReference>
<dbReference type="SUPFAM" id="SSF48008">
    <property type="entry name" value="GntR ligand-binding domain-like"/>
    <property type="match status" value="1"/>
</dbReference>
<dbReference type="PANTHER" id="PTHR43537:SF5">
    <property type="entry name" value="UXU OPERON TRANSCRIPTIONAL REGULATOR"/>
    <property type="match status" value="1"/>
</dbReference>
<accession>E1RB41</accession>
<keyword evidence="6" id="KW-1185">Reference proteome</keyword>
<dbReference type="SMART" id="SM00345">
    <property type="entry name" value="HTH_GNTR"/>
    <property type="match status" value="1"/>
</dbReference>
<dbReference type="STRING" id="573413.Spirs_0422"/>
<proteinExistence type="predicted"/>
<dbReference type="InterPro" id="IPR036390">
    <property type="entry name" value="WH_DNA-bd_sf"/>
</dbReference>
<dbReference type="Gene3D" id="1.10.10.10">
    <property type="entry name" value="Winged helix-like DNA-binding domain superfamily/Winged helix DNA-binding domain"/>
    <property type="match status" value="1"/>
</dbReference>
<dbReference type="OrthoDB" id="9799482at2"/>
<evidence type="ECO:0000313" key="5">
    <source>
        <dbReference type="EMBL" id="ADK79571.1"/>
    </source>
</evidence>